<reference evidence="2" key="1">
    <citation type="submission" date="2013-12" db="EMBL/GenBank/DDBJ databases">
        <authorList>
            <person name="Aslett M."/>
        </authorList>
    </citation>
    <scope>NUCLEOTIDE SEQUENCE [LARGE SCALE GENOMIC DNA]</scope>
    <source>
        <strain evidence="2">Lindley</strain>
    </source>
</reference>
<dbReference type="AlphaFoldDB" id="A0A183BNI0"/>
<accession>A0A183BNI0</accession>
<proteinExistence type="predicted"/>
<feature type="compositionally biased region" description="Acidic residues" evidence="1">
    <location>
        <begin position="20"/>
        <end position="41"/>
    </location>
</feature>
<keyword evidence="2" id="KW-1185">Reference proteome</keyword>
<evidence type="ECO:0000313" key="2">
    <source>
        <dbReference type="Proteomes" id="UP000050741"/>
    </source>
</evidence>
<reference evidence="2" key="2">
    <citation type="submission" date="2014-05" db="EMBL/GenBank/DDBJ databases">
        <title>The genome and life-stage specific transcriptomes of Globodera pallida elucidate key aspects of plant parasitism by a cyst nematode.</title>
        <authorList>
            <person name="Cotton J.A."/>
            <person name="Lilley C.J."/>
            <person name="Jones L.M."/>
            <person name="Kikuchi T."/>
            <person name="Reid A.J."/>
            <person name="Thorpe P."/>
            <person name="Tsai I.J."/>
            <person name="Beasley H."/>
            <person name="Blok V."/>
            <person name="Cock P.J.A."/>
            <person name="Van den Akker S.E."/>
            <person name="Holroyd N."/>
            <person name="Hunt M."/>
            <person name="Mantelin S."/>
            <person name="Naghra H."/>
            <person name="Pain A."/>
            <person name="Palomares-Rius J.E."/>
            <person name="Zarowiecki M."/>
            <person name="Berriman M."/>
            <person name="Jones J.T."/>
            <person name="Urwin P.E."/>
        </authorList>
    </citation>
    <scope>NUCLEOTIDE SEQUENCE [LARGE SCALE GENOMIC DNA]</scope>
    <source>
        <strain evidence="2">Lindley</strain>
    </source>
</reference>
<dbReference type="WBParaSite" id="GPLIN_000216600">
    <property type="protein sequence ID" value="GPLIN_000216600"/>
    <property type="gene ID" value="GPLIN_000216600"/>
</dbReference>
<evidence type="ECO:0000313" key="3">
    <source>
        <dbReference type="WBParaSite" id="GPLIN_000216600"/>
    </source>
</evidence>
<sequence>MQLKCRVDSCRTLKVKRTEDEAEEEAGEEAANDEVAAGDEDQGQKRGRKWKQNLKAIKMRSFMRDNSPFARDLEFLPILDEPKFRVGVITYSRRSSTFTRA</sequence>
<dbReference type="Proteomes" id="UP000050741">
    <property type="component" value="Unassembled WGS sequence"/>
</dbReference>
<protein>
    <submittedName>
        <fullName evidence="3">Uncharacterized protein</fullName>
    </submittedName>
</protein>
<evidence type="ECO:0000256" key="1">
    <source>
        <dbReference type="SAM" id="MobiDB-lite"/>
    </source>
</evidence>
<reference evidence="3" key="3">
    <citation type="submission" date="2016-06" db="UniProtKB">
        <authorList>
            <consortium name="WormBaseParasite"/>
        </authorList>
    </citation>
    <scope>IDENTIFICATION</scope>
</reference>
<name>A0A183BNI0_GLOPA</name>
<feature type="region of interest" description="Disordered" evidence="1">
    <location>
        <begin position="16"/>
        <end position="49"/>
    </location>
</feature>
<organism evidence="2 3">
    <name type="scientific">Globodera pallida</name>
    <name type="common">Potato cyst nematode worm</name>
    <name type="synonym">Heterodera pallida</name>
    <dbReference type="NCBI Taxonomy" id="36090"/>
    <lineage>
        <taxon>Eukaryota</taxon>
        <taxon>Metazoa</taxon>
        <taxon>Ecdysozoa</taxon>
        <taxon>Nematoda</taxon>
        <taxon>Chromadorea</taxon>
        <taxon>Rhabditida</taxon>
        <taxon>Tylenchina</taxon>
        <taxon>Tylenchomorpha</taxon>
        <taxon>Tylenchoidea</taxon>
        <taxon>Heteroderidae</taxon>
        <taxon>Heteroderinae</taxon>
        <taxon>Globodera</taxon>
    </lineage>
</organism>